<dbReference type="HOGENOM" id="CLU_1594240_0_0_1"/>
<dbReference type="GeneID" id="19154199"/>
<dbReference type="Proteomes" id="UP000053841">
    <property type="component" value="Unassembled WGS sequence"/>
</dbReference>
<feature type="region of interest" description="Disordered" evidence="1">
    <location>
        <begin position="1"/>
        <end position="28"/>
    </location>
</feature>
<accession>W6Y0H2</accession>
<proteinExistence type="predicted"/>
<gene>
    <name evidence="3" type="ORF">COCCADRAFT_96653</name>
</gene>
<protein>
    <submittedName>
        <fullName evidence="3">Uncharacterized protein</fullName>
    </submittedName>
</protein>
<feature type="transmembrane region" description="Helical" evidence="2">
    <location>
        <begin position="61"/>
        <end position="81"/>
    </location>
</feature>
<evidence type="ECO:0000313" key="3">
    <source>
        <dbReference type="EMBL" id="EUC33192.1"/>
    </source>
</evidence>
<organism evidence="3 4">
    <name type="scientific">Cochliobolus carbonum (strain 26-R-13)</name>
    <name type="common">Maize leaf spot fungus</name>
    <name type="synonym">Bipolaris zeicola</name>
    <dbReference type="NCBI Taxonomy" id="930089"/>
    <lineage>
        <taxon>Eukaryota</taxon>
        <taxon>Fungi</taxon>
        <taxon>Dikarya</taxon>
        <taxon>Ascomycota</taxon>
        <taxon>Pezizomycotina</taxon>
        <taxon>Dothideomycetes</taxon>
        <taxon>Pleosporomycetidae</taxon>
        <taxon>Pleosporales</taxon>
        <taxon>Pleosporineae</taxon>
        <taxon>Pleosporaceae</taxon>
        <taxon>Bipolaris</taxon>
    </lineage>
</organism>
<keyword evidence="2" id="KW-0812">Transmembrane</keyword>
<dbReference type="KEGG" id="bze:COCCADRAFT_96653"/>
<evidence type="ECO:0000256" key="2">
    <source>
        <dbReference type="SAM" id="Phobius"/>
    </source>
</evidence>
<dbReference type="RefSeq" id="XP_007712497.1">
    <property type="nucleotide sequence ID" value="XM_007714307.1"/>
</dbReference>
<name>W6Y0H2_COCC2</name>
<keyword evidence="2" id="KW-1133">Transmembrane helix</keyword>
<keyword evidence="4" id="KW-1185">Reference proteome</keyword>
<keyword evidence="2" id="KW-0472">Membrane</keyword>
<sequence>MRGRRHPSVQRPRSEGGFHSRPKSGGGACTTKLTSRMRCALGAGVCRARYCGPSRGSCKGYLVTVAVGTCIVASFGLAQYLQPVRHVTTARLWSNRGGLWIEQHVCQRSVDGGRGCAHPAGRLVRCLCPAATFASSAASEDRASAVVKSWLALTAAGLAGRTPNLWP</sequence>
<dbReference type="EMBL" id="KI964615">
    <property type="protein sequence ID" value="EUC33192.1"/>
    <property type="molecule type" value="Genomic_DNA"/>
</dbReference>
<reference evidence="3 4" key="1">
    <citation type="journal article" date="2013" name="PLoS Genet.">
        <title>Comparative genome structure, secondary metabolite, and effector coding capacity across Cochliobolus pathogens.</title>
        <authorList>
            <person name="Condon B.J."/>
            <person name="Leng Y."/>
            <person name="Wu D."/>
            <person name="Bushley K.E."/>
            <person name="Ohm R.A."/>
            <person name="Otillar R."/>
            <person name="Martin J."/>
            <person name="Schackwitz W."/>
            <person name="Grimwood J."/>
            <person name="MohdZainudin N."/>
            <person name="Xue C."/>
            <person name="Wang R."/>
            <person name="Manning V.A."/>
            <person name="Dhillon B."/>
            <person name="Tu Z.J."/>
            <person name="Steffenson B.J."/>
            <person name="Salamov A."/>
            <person name="Sun H."/>
            <person name="Lowry S."/>
            <person name="LaButti K."/>
            <person name="Han J."/>
            <person name="Copeland A."/>
            <person name="Lindquist E."/>
            <person name="Barry K."/>
            <person name="Schmutz J."/>
            <person name="Baker S.E."/>
            <person name="Ciuffetti L.M."/>
            <person name="Grigoriev I.V."/>
            <person name="Zhong S."/>
            <person name="Turgeon B.G."/>
        </authorList>
    </citation>
    <scope>NUCLEOTIDE SEQUENCE [LARGE SCALE GENOMIC DNA]</scope>
    <source>
        <strain evidence="3 4">26-R-13</strain>
    </source>
</reference>
<evidence type="ECO:0000313" key="4">
    <source>
        <dbReference type="Proteomes" id="UP000053841"/>
    </source>
</evidence>
<dbReference type="AlphaFoldDB" id="W6Y0H2"/>
<evidence type="ECO:0000256" key="1">
    <source>
        <dbReference type="SAM" id="MobiDB-lite"/>
    </source>
</evidence>